<sequence length="170" mass="18706">MKVLLSTLTLIMMIGFSHQQICRRRNRECQVGRNQCCDNLVCRQKNLGSSRTTCQLRDTVGQCRSEDQACDTDLNSRCCAGLVCERNTLGVNRCRQVGLCKTIGDSCTPGLTSECCSELTCQRKRGASLRHECQPNCKGSNEKCTIGVNNCCPPFRCKQKGGLAGTVCLL</sequence>
<organism evidence="2 3">
    <name type="scientific">Aplysia californica</name>
    <name type="common">California sea hare</name>
    <dbReference type="NCBI Taxonomy" id="6500"/>
    <lineage>
        <taxon>Eukaryota</taxon>
        <taxon>Metazoa</taxon>
        <taxon>Spiralia</taxon>
        <taxon>Lophotrochozoa</taxon>
        <taxon>Mollusca</taxon>
        <taxon>Gastropoda</taxon>
        <taxon>Heterobranchia</taxon>
        <taxon>Euthyneura</taxon>
        <taxon>Tectipleura</taxon>
        <taxon>Aplysiida</taxon>
        <taxon>Aplysioidea</taxon>
        <taxon>Aplysiidae</taxon>
        <taxon>Aplysia</taxon>
    </lineage>
</organism>
<dbReference type="RefSeq" id="XP_005095662.2">
    <property type="nucleotide sequence ID" value="XM_005095605.2"/>
</dbReference>
<evidence type="ECO:0000313" key="2">
    <source>
        <dbReference type="Proteomes" id="UP000694888"/>
    </source>
</evidence>
<feature type="signal peptide" evidence="1">
    <location>
        <begin position="1"/>
        <end position="19"/>
    </location>
</feature>
<reference evidence="3" key="1">
    <citation type="submission" date="2025-08" db="UniProtKB">
        <authorList>
            <consortium name="RefSeq"/>
        </authorList>
    </citation>
    <scope>IDENTIFICATION</scope>
</reference>
<feature type="chain" id="PRO_5045351168" evidence="1">
    <location>
        <begin position="20"/>
        <end position="170"/>
    </location>
</feature>
<keyword evidence="1" id="KW-0732">Signal</keyword>
<dbReference type="Proteomes" id="UP000694888">
    <property type="component" value="Unplaced"/>
</dbReference>
<gene>
    <name evidence="3" type="primary">LOC101854859</name>
</gene>
<accession>A0ABM0JK86</accession>
<proteinExistence type="predicted"/>
<protein>
    <submittedName>
        <fullName evidence="3">Keratin-associated protein 4-1-like</fullName>
    </submittedName>
</protein>
<dbReference type="GeneID" id="101854859"/>
<evidence type="ECO:0000313" key="3">
    <source>
        <dbReference type="RefSeq" id="XP_005095662.2"/>
    </source>
</evidence>
<evidence type="ECO:0000256" key="1">
    <source>
        <dbReference type="SAM" id="SignalP"/>
    </source>
</evidence>
<name>A0ABM0JK86_APLCA</name>
<keyword evidence="2" id="KW-1185">Reference proteome</keyword>